<proteinExistence type="predicted"/>
<name>A0A285NMD4_9AQUI</name>
<evidence type="ECO:0000313" key="2">
    <source>
        <dbReference type="Proteomes" id="UP000219036"/>
    </source>
</evidence>
<keyword evidence="2" id="KW-1185">Reference proteome</keyword>
<reference evidence="2" key="1">
    <citation type="submission" date="2017-09" db="EMBL/GenBank/DDBJ databases">
        <authorList>
            <person name="Varghese N."/>
            <person name="Submissions S."/>
        </authorList>
    </citation>
    <scope>NUCLEOTIDE SEQUENCE [LARGE SCALE GENOMIC DNA]</scope>
    <source>
        <strain evidence="2">DSM 15103</strain>
    </source>
</reference>
<dbReference type="AlphaFoldDB" id="A0A285NMD4"/>
<sequence length="322" mass="37342">MKKLNLAVISTLLIIFISAGAYLTAKYFGEKRFKETAELYLQQAGLKDKVIVSDYEYNPITGVGVLKDVKLIDYSSKELIFKKIDRIELRKYEVDKKTEIPLKVDIAAYGLVAELKENGDKLRGEIFSVYSYDPEKKQLKIENLEVRFPQFFEVKTSFSFGNLDKELLQKLIELGKERPSNPHTGDLMLLYSRLLQVKPEFFHFEFADRGIVQKYITEEAKKSGKKPEDLKKKIITDLERSKAKASTEFEKKLIDGLIQTVKNGNVRFIFQIKSKKDVTLQDVIAMVMRAGMIGQTEEERAKLFIESFTEYFDTDFRYQKEI</sequence>
<accession>A0A285NMD4</accession>
<gene>
    <name evidence="1" type="ORF">SAMN06265182_1740</name>
</gene>
<dbReference type="OrthoDB" id="10001729at2"/>
<organism evidence="1 2">
    <name type="scientific">Persephonella hydrogeniphila</name>
    <dbReference type="NCBI Taxonomy" id="198703"/>
    <lineage>
        <taxon>Bacteria</taxon>
        <taxon>Pseudomonadati</taxon>
        <taxon>Aquificota</taxon>
        <taxon>Aquificia</taxon>
        <taxon>Aquificales</taxon>
        <taxon>Hydrogenothermaceae</taxon>
        <taxon>Persephonella</taxon>
    </lineage>
</organism>
<dbReference type="Proteomes" id="UP000219036">
    <property type="component" value="Unassembled WGS sequence"/>
</dbReference>
<protein>
    <submittedName>
        <fullName evidence="1">Uncharacterized protein</fullName>
    </submittedName>
</protein>
<evidence type="ECO:0000313" key="1">
    <source>
        <dbReference type="EMBL" id="SNZ10117.1"/>
    </source>
</evidence>
<dbReference type="EMBL" id="OBEI01000009">
    <property type="protein sequence ID" value="SNZ10117.1"/>
    <property type="molecule type" value="Genomic_DNA"/>
</dbReference>
<dbReference type="RefSeq" id="WP_097000898.1">
    <property type="nucleotide sequence ID" value="NZ_OBEI01000009.1"/>
</dbReference>